<keyword evidence="3" id="KW-1185">Reference proteome</keyword>
<evidence type="ECO:0000313" key="2">
    <source>
        <dbReference type="EMBL" id="EKF42337.1"/>
    </source>
</evidence>
<evidence type="ECO:0000313" key="3">
    <source>
        <dbReference type="Proteomes" id="UP000007374"/>
    </source>
</evidence>
<gene>
    <name evidence="2" type="ORF">NA8A_12330</name>
</gene>
<accession>K2PMM7</accession>
<proteinExistence type="predicted"/>
<sequence>MGASVIAGGIAPPVLELGEEIFDLVALAVERLVVGIGNFAAAARRNAGLYATGFLLLSEPCAVMAAIGDEMRGRRQGAEHETGHPCDRSSGLQTGAE</sequence>
<feature type="compositionally biased region" description="Basic and acidic residues" evidence="1">
    <location>
        <begin position="73"/>
        <end position="87"/>
    </location>
</feature>
<comment type="caution">
    <text evidence="2">The sequence shown here is derived from an EMBL/GenBank/DDBJ whole genome shotgun (WGS) entry which is preliminary data.</text>
</comment>
<dbReference type="Proteomes" id="UP000007374">
    <property type="component" value="Unassembled WGS sequence"/>
</dbReference>
<protein>
    <submittedName>
        <fullName evidence="2">Uncharacterized protein</fullName>
    </submittedName>
</protein>
<name>K2PMM7_9HYPH</name>
<organism evidence="2 3">
    <name type="scientific">Nitratireductor indicus C115</name>
    <dbReference type="NCBI Taxonomy" id="1231190"/>
    <lineage>
        <taxon>Bacteria</taxon>
        <taxon>Pseudomonadati</taxon>
        <taxon>Pseudomonadota</taxon>
        <taxon>Alphaproteobacteria</taxon>
        <taxon>Hyphomicrobiales</taxon>
        <taxon>Phyllobacteriaceae</taxon>
        <taxon>Nitratireductor</taxon>
    </lineage>
</organism>
<evidence type="ECO:0000256" key="1">
    <source>
        <dbReference type="SAM" id="MobiDB-lite"/>
    </source>
</evidence>
<dbReference type="EMBL" id="AMSI01000007">
    <property type="protein sequence ID" value="EKF42337.1"/>
    <property type="molecule type" value="Genomic_DNA"/>
</dbReference>
<dbReference type="AlphaFoldDB" id="K2PMM7"/>
<reference evidence="2 3" key="1">
    <citation type="journal article" date="2012" name="J. Bacteriol.">
        <title>Genome Sequence of Nitratireductor indicus Type Strain C115.</title>
        <authorList>
            <person name="Lai Q."/>
            <person name="Li G."/>
            <person name="Yu Z."/>
            <person name="Shao Z."/>
        </authorList>
    </citation>
    <scope>NUCLEOTIDE SEQUENCE [LARGE SCALE GENOMIC DNA]</scope>
    <source>
        <strain evidence="2 3">C115</strain>
    </source>
</reference>
<feature type="region of interest" description="Disordered" evidence="1">
    <location>
        <begin position="73"/>
        <end position="97"/>
    </location>
</feature>